<dbReference type="AlphaFoldDB" id="A0A135SS60"/>
<organism evidence="1 2">
    <name type="scientific">Colletotrichum nymphaeae SA-01</name>
    <dbReference type="NCBI Taxonomy" id="1460502"/>
    <lineage>
        <taxon>Eukaryota</taxon>
        <taxon>Fungi</taxon>
        <taxon>Dikarya</taxon>
        <taxon>Ascomycota</taxon>
        <taxon>Pezizomycotina</taxon>
        <taxon>Sordariomycetes</taxon>
        <taxon>Hypocreomycetidae</taxon>
        <taxon>Glomerellales</taxon>
        <taxon>Glomerellaceae</taxon>
        <taxon>Colletotrichum</taxon>
        <taxon>Colletotrichum acutatum species complex</taxon>
    </lineage>
</organism>
<gene>
    <name evidence="1" type="ORF">CNYM01_13555</name>
</gene>
<keyword evidence="2" id="KW-1185">Reference proteome</keyword>
<evidence type="ECO:0000313" key="2">
    <source>
        <dbReference type="Proteomes" id="UP000070054"/>
    </source>
</evidence>
<dbReference type="OrthoDB" id="4841806at2759"/>
<evidence type="ECO:0000313" key="1">
    <source>
        <dbReference type="EMBL" id="KXH38749.1"/>
    </source>
</evidence>
<dbReference type="Proteomes" id="UP000070054">
    <property type="component" value="Unassembled WGS sequence"/>
</dbReference>
<protein>
    <submittedName>
        <fullName evidence="1">Uncharacterized protein</fullName>
    </submittedName>
</protein>
<dbReference type="EMBL" id="JEMN01001387">
    <property type="protein sequence ID" value="KXH38749.1"/>
    <property type="molecule type" value="Genomic_DNA"/>
</dbReference>
<proteinExistence type="predicted"/>
<name>A0A135SS60_9PEZI</name>
<comment type="caution">
    <text evidence="1">The sequence shown here is derived from an EMBL/GenBank/DDBJ whole genome shotgun (WGS) entry which is preliminary data.</text>
</comment>
<reference evidence="1 2" key="1">
    <citation type="submission" date="2014-02" db="EMBL/GenBank/DDBJ databases">
        <title>The genome sequence of Colletotrichum nymphaeae SA-01.</title>
        <authorList>
            <person name="Baroncelli R."/>
            <person name="Thon M.R."/>
        </authorList>
    </citation>
    <scope>NUCLEOTIDE SEQUENCE [LARGE SCALE GENOMIC DNA]</scope>
    <source>
        <strain evidence="1 2">SA-01</strain>
    </source>
</reference>
<sequence length="215" mass="24012">MYSVRTRLGGQHRHVDSTCLPFYGSGCGDMQYRPSPEPYTKVPSPWPVAAAWLQWKRFSPCSDDDCVSATIVSTSLEADIAAARTVQKAGEFDSRHATTLKDKKLELSAGALPRSWSIEEECPCIVSHSDRKRKDPVHIFSPLERLTNVMRSWIIGIRAYFPLGLPITHADLAPWYAMPKEAPARCGDDENEGAQLVDTVLKRTAKSHQASWRLS</sequence>
<accession>A0A135SS60</accession>